<dbReference type="AlphaFoldDB" id="L0AV16"/>
<dbReference type="PROSITE" id="PS00678">
    <property type="entry name" value="WD_REPEATS_1"/>
    <property type="match status" value="1"/>
</dbReference>
<dbReference type="SMART" id="SM01167">
    <property type="entry name" value="DUF1900"/>
    <property type="match status" value="1"/>
</dbReference>
<sequence>MATDAENAQTRFRFLQGQTDPPSEHWTNMSVANTANPQFNDLATNGKQFAWIGGGLPNAIYVVPLEKPFKLPYVYPSIQDAHVSQTSYLTFSPHRESLLATGGEDGKVRLWEVPPVLTENIKESVATFTLKRRIHVIKYSDAIDKLIAIATQAPELNLWDINREVSFRNFSDKVNNPIHDIEFSSLSDILFVVLNDGQLLQFDPRADGPAVASLVANPTGARNRRLLYCHDFNLLTSFALNNRNERQISVWDPRKFEKPLKSLEFDHNSGNFFPMYQEGSGIIFLGGKGETSIKFCEICADDRVIASSGSFDSTDQERGLCLVPSSFLNFMGCEVARVLKLGSDSLRAVRFTVPRQRKEFFQDDLYRTIRDTRNGLMQIVDWEKGNLDSFPTIDFCPPGKKKLSEAPKVQTKGKYDFKTEINKKKAEGFTIENVLENAPELSSSPFEKKKEDSDSW</sequence>
<dbReference type="PANTHER" id="PTHR10856:SF0">
    <property type="entry name" value="CORONIN"/>
    <property type="match status" value="1"/>
</dbReference>
<feature type="repeat" description="WD" evidence="3">
    <location>
        <begin position="79"/>
        <end position="113"/>
    </location>
</feature>
<dbReference type="Pfam" id="PF16300">
    <property type="entry name" value="WD40_4"/>
    <property type="match status" value="1"/>
</dbReference>
<dbReference type="EMBL" id="JX879122">
    <property type="protein sequence ID" value="AFZ78831.1"/>
    <property type="molecule type" value="mRNA"/>
</dbReference>
<dbReference type="PROSITE" id="PS50294">
    <property type="entry name" value="WD_REPEATS_REGION"/>
    <property type="match status" value="1"/>
</dbReference>
<dbReference type="PANTHER" id="PTHR10856">
    <property type="entry name" value="CORONIN"/>
    <property type="match status" value="1"/>
</dbReference>
<dbReference type="InterPro" id="IPR015505">
    <property type="entry name" value="Coronin"/>
</dbReference>
<protein>
    <submittedName>
        <fullName evidence="4">Putative WD-40 repeat-containing protein</fullName>
    </submittedName>
</protein>
<keyword evidence="1 3" id="KW-0853">WD repeat</keyword>
<dbReference type="SMART" id="SM00320">
    <property type="entry name" value="WD40"/>
    <property type="match status" value="2"/>
</dbReference>
<dbReference type="Gene3D" id="2.130.10.10">
    <property type="entry name" value="YVTN repeat-like/Quinoprotein amine dehydrogenase"/>
    <property type="match status" value="1"/>
</dbReference>
<dbReference type="GO" id="GO:0051015">
    <property type="term" value="F:actin filament binding"/>
    <property type="evidence" value="ECO:0007669"/>
    <property type="project" value="TreeGrafter"/>
</dbReference>
<organism evidence="4">
    <name type="scientific">Coptotermes formosanus</name>
    <name type="common">Formosan subterranean termite</name>
    <dbReference type="NCBI Taxonomy" id="36987"/>
    <lineage>
        <taxon>Eukaryota</taxon>
        <taxon>Metazoa</taxon>
        <taxon>Ecdysozoa</taxon>
        <taxon>Arthropoda</taxon>
        <taxon>Hexapoda</taxon>
        <taxon>Insecta</taxon>
        <taxon>Pterygota</taxon>
        <taxon>Neoptera</taxon>
        <taxon>Polyneoptera</taxon>
        <taxon>Dictyoptera</taxon>
        <taxon>Blattodea</taxon>
        <taxon>Blattoidea</taxon>
        <taxon>Termitoidae</taxon>
        <taxon>Rhinotermitidae</taxon>
        <taxon>Coptotermes</taxon>
    </lineage>
</organism>
<dbReference type="InterPro" id="IPR015943">
    <property type="entry name" value="WD40/YVTN_repeat-like_dom_sf"/>
</dbReference>
<dbReference type="InterPro" id="IPR036322">
    <property type="entry name" value="WD40_repeat_dom_sf"/>
</dbReference>
<name>L0AV16_COPFO</name>
<evidence type="ECO:0000256" key="1">
    <source>
        <dbReference type="ARBA" id="ARBA00022574"/>
    </source>
</evidence>
<evidence type="ECO:0000256" key="3">
    <source>
        <dbReference type="PROSITE-ProRule" id="PRU00221"/>
    </source>
</evidence>
<evidence type="ECO:0000256" key="2">
    <source>
        <dbReference type="ARBA" id="ARBA00022737"/>
    </source>
</evidence>
<proteinExistence type="evidence at transcript level"/>
<dbReference type="GO" id="GO:0007015">
    <property type="term" value="P:actin filament organization"/>
    <property type="evidence" value="ECO:0007669"/>
    <property type="project" value="TreeGrafter"/>
</dbReference>
<dbReference type="InterPro" id="IPR001680">
    <property type="entry name" value="WD40_rpt"/>
</dbReference>
<dbReference type="InterPro" id="IPR019775">
    <property type="entry name" value="WD40_repeat_CS"/>
</dbReference>
<keyword evidence="2" id="KW-0677">Repeat</keyword>
<reference evidence="4" key="1">
    <citation type="submission" date="2012-09" db="EMBL/GenBank/DDBJ databases">
        <title>Immune-Related transcriptome of Coptotermes formosanus Shiraki workers: the defense mechanism.</title>
        <authorList>
            <person name="Hussain A."/>
            <person name="Li Y.F."/>
            <person name="Cheng Y."/>
            <person name="Liu Y."/>
            <person name="Chen C.C."/>
            <person name="Wen S.Y."/>
        </authorList>
    </citation>
    <scope>NUCLEOTIDE SEQUENCE</scope>
</reference>
<dbReference type="SUPFAM" id="SSF50978">
    <property type="entry name" value="WD40 repeat-like"/>
    <property type="match status" value="1"/>
</dbReference>
<evidence type="ECO:0000313" key="4">
    <source>
        <dbReference type="EMBL" id="AFZ78831.1"/>
    </source>
</evidence>
<accession>L0AV16</accession>
<dbReference type="PROSITE" id="PS50082">
    <property type="entry name" value="WD_REPEATS_2"/>
    <property type="match status" value="1"/>
</dbReference>